<dbReference type="NCBIfam" id="NF038141">
    <property type="entry name" value="choice_anch_N"/>
    <property type="match status" value="1"/>
</dbReference>
<keyword evidence="2" id="KW-0472">Membrane</keyword>
<evidence type="ECO:0000313" key="4">
    <source>
        <dbReference type="EMBL" id="GBC98038.1"/>
    </source>
</evidence>
<feature type="transmembrane region" description="Helical" evidence="2">
    <location>
        <begin position="213"/>
        <end position="235"/>
    </location>
</feature>
<gene>
    <name evidence="4" type="ORF">HRbin17_00533</name>
</gene>
<accession>A0A2H5XA21</accession>
<feature type="compositionally biased region" description="Pro residues" evidence="1">
    <location>
        <begin position="97"/>
        <end position="106"/>
    </location>
</feature>
<reference evidence="5" key="1">
    <citation type="submission" date="2017-09" db="EMBL/GenBank/DDBJ databases">
        <title>Metaegenomics of thermophilic ammonia-oxidizing enrichment culture.</title>
        <authorList>
            <person name="Kato S."/>
            <person name="Suzuki K."/>
        </authorList>
    </citation>
    <scope>NUCLEOTIDE SEQUENCE [LARGE SCALE GENOMIC DNA]</scope>
</reference>
<name>A0A2H5XA21_9BACT</name>
<evidence type="ECO:0000256" key="3">
    <source>
        <dbReference type="SAM" id="SignalP"/>
    </source>
</evidence>
<comment type="caution">
    <text evidence="4">The sequence shown here is derived from an EMBL/GenBank/DDBJ whole genome shotgun (WGS) entry which is preliminary data.</text>
</comment>
<evidence type="ECO:0000313" key="5">
    <source>
        <dbReference type="Proteomes" id="UP000236173"/>
    </source>
</evidence>
<feature type="signal peptide" evidence="3">
    <location>
        <begin position="1"/>
        <end position="23"/>
    </location>
</feature>
<keyword evidence="2" id="KW-0812">Transmembrane</keyword>
<feature type="region of interest" description="Disordered" evidence="1">
    <location>
        <begin position="84"/>
        <end position="126"/>
    </location>
</feature>
<sequence>MAARLRAAFIALLALLSAMPLHAIPTLQLYIEGATYDPATESWRIVTGGELKLWVIGNVGRYGTIHDVRLAAAVKADETGTITIEPSTATPGLLPSPGDPSFPPSPTLTDNFPSPPGALPLLGDGSPLPKHDAYGPNVRFYEWNLGNFTLTDSPIGDFTNQFPTNFPQRGQINAYLITISGFPSGVHFDAYNHVQGKNSGRFKYRFAPFSHDAVWHTPEPAAGLLVVVGTLAALVRRNWVRRKMSA</sequence>
<dbReference type="AlphaFoldDB" id="A0A2H5XA21"/>
<evidence type="ECO:0000256" key="1">
    <source>
        <dbReference type="SAM" id="MobiDB-lite"/>
    </source>
</evidence>
<dbReference type="EMBL" id="BEHT01000005">
    <property type="protein sequence ID" value="GBC98038.1"/>
    <property type="molecule type" value="Genomic_DNA"/>
</dbReference>
<evidence type="ECO:0008006" key="6">
    <source>
        <dbReference type="Google" id="ProtNLM"/>
    </source>
</evidence>
<proteinExistence type="predicted"/>
<dbReference type="Proteomes" id="UP000236173">
    <property type="component" value="Unassembled WGS sequence"/>
</dbReference>
<keyword evidence="3" id="KW-0732">Signal</keyword>
<feature type="chain" id="PRO_5014164867" description="PEP-CTERM protein-sorting domain-containing protein" evidence="3">
    <location>
        <begin position="24"/>
        <end position="246"/>
    </location>
</feature>
<organism evidence="4 5">
    <name type="scientific">Candidatus Fervidibacter japonicus</name>
    <dbReference type="NCBI Taxonomy" id="2035412"/>
    <lineage>
        <taxon>Bacteria</taxon>
        <taxon>Candidatus Fervidibacterota</taxon>
        <taxon>Candidatus Fervidibacter</taxon>
    </lineage>
</organism>
<keyword evidence="2" id="KW-1133">Transmembrane helix</keyword>
<evidence type="ECO:0000256" key="2">
    <source>
        <dbReference type="SAM" id="Phobius"/>
    </source>
</evidence>
<protein>
    <recommendedName>
        <fullName evidence="6">PEP-CTERM protein-sorting domain-containing protein</fullName>
    </recommendedName>
</protein>